<dbReference type="Proteomes" id="UP000648722">
    <property type="component" value="Unassembled WGS sequence"/>
</dbReference>
<keyword evidence="1" id="KW-1133">Transmembrane helix</keyword>
<name>A0ABQ1XE79_9PROT</name>
<gene>
    <name evidence="2" type="ORF">GCM10007420_00480</name>
</gene>
<accession>A0ABQ1XE79</accession>
<feature type="transmembrane region" description="Helical" evidence="1">
    <location>
        <begin position="169"/>
        <end position="189"/>
    </location>
</feature>
<keyword evidence="1" id="KW-0812">Transmembrane</keyword>
<keyword evidence="3" id="KW-1185">Reference proteome</keyword>
<evidence type="ECO:0008006" key="4">
    <source>
        <dbReference type="Google" id="ProtNLM"/>
    </source>
</evidence>
<evidence type="ECO:0000256" key="1">
    <source>
        <dbReference type="SAM" id="Phobius"/>
    </source>
</evidence>
<comment type="caution">
    <text evidence="2">The sequence shown here is derived from an EMBL/GenBank/DDBJ whole genome shotgun (WGS) entry which is preliminary data.</text>
</comment>
<protein>
    <recommendedName>
        <fullName evidence="4">DUF2868 domain-containing protein</fullName>
    </recommendedName>
</protein>
<proteinExistence type="predicted"/>
<evidence type="ECO:0000313" key="3">
    <source>
        <dbReference type="Proteomes" id="UP000648722"/>
    </source>
</evidence>
<evidence type="ECO:0000313" key="2">
    <source>
        <dbReference type="EMBL" id="GGG89392.1"/>
    </source>
</evidence>
<keyword evidence="1" id="KW-0472">Membrane</keyword>
<feature type="transmembrane region" description="Helical" evidence="1">
    <location>
        <begin position="76"/>
        <end position="101"/>
    </location>
</feature>
<sequence length="194" mass="20487">MMAPRETGMSLTDKEKAVLAKAGFGAGVIRAAEDEAGRFVSLPMRRLFGSFWFQTGFSMAIVLATAVFGAGVSNGFFSAFVAGLMVIFPLMLIVSMAWLSARQLRHESPERWAARKLVVQSAGGGHGALEGLTKLAERASAAGSTHQALRLIAGTGTEPSARPDWMARALIAGLITGPILLVVAVPLILSHFGY</sequence>
<dbReference type="EMBL" id="BMFS01000001">
    <property type="protein sequence ID" value="GGG89392.1"/>
    <property type="molecule type" value="Genomic_DNA"/>
</dbReference>
<reference evidence="3" key="1">
    <citation type="journal article" date="2019" name="Int. J. Syst. Evol. Microbiol.">
        <title>The Global Catalogue of Microorganisms (GCM) 10K type strain sequencing project: providing services to taxonomists for standard genome sequencing and annotation.</title>
        <authorList>
            <consortium name="The Broad Institute Genomics Platform"/>
            <consortium name="The Broad Institute Genome Sequencing Center for Infectious Disease"/>
            <person name="Wu L."/>
            <person name="Ma J."/>
        </authorList>
    </citation>
    <scope>NUCLEOTIDE SEQUENCE [LARGE SCALE GENOMIC DNA]</scope>
    <source>
        <strain evidence="3">CGMCC 1.12766</strain>
    </source>
</reference>
<feature type="transmembrane region" description="Helical" evidence="1">
    <location>
        <begin position="51"/>
        <end position="70"/>
    </location>
</feature>
<organism evidence="2 3">
    <name type="scientific">Glycocaulis albus</name>
    <dbReference type="NCBI Taxonomy" id="1382801"/>
    <lineage>
        <taxon>Bacteria</taxon>
        <taxon>Pseudomonadati</taxon>
        <taxon>Pseudomonadota</taxon>
        <taxon>Alphaproteobacteria</taxon>
        <taxon>Maricaulales</taxon>
        <taxon>Maricaulaceae</taxon>
        <taxon>Glycocaulis</taxon>
    </lineage>
</organism>